<organism evidence="1 2">
    <name type="scientific">Paenibacillus dendrobii</name>
    <dbReference type="NCBI Taxonomy" id="2691084"/>
    <lineage>
        <taxon>Bacteria</taxon>
        <taxon>Bacillati</taxon>
        <taxon>Bacillota</taxon>
        <taxon>Bacilli</taxon>
        <taxon>Bacillales</taxon>
        <taxon>Paenibacillaceae</taxon>
        <taxon>Paenibacillus</taxon>
    </lineage>
</organism>
<accession>A0A7X3LGJ7</accession>
<dbReference type="RefSeq" id="WP_160498440.1">
    <property type="nucleotide sequence ID" value="NZ_WUBI01000002.1"/>
</dbReference>
<protein>
    <submittedName>
        <fullName evidence="1">Uncharacterized protein</fullName>
    </submittedName>
</protein>
<sequence length="78" mass="9444">MFNVDIELKNGSILCDCSIFKEVVEENRIEMKYIDNEDEARSQFSKMPWGNEHRYVYFQNESMNGKVNVMQVRYYNFK</sequence>
<evidence type="ECO:0000313" key="2">
    <source>
        <dbReference type="Proteomes" id="UP000460318"/>
    </source>
</evidence>
<dbReference type="Proteomes" id="UP000460318">
    <property type="component" value="Unassembled WGS sequence"/>
</dbReference>
<keyword evidence="2" id="KW-1185">Reference proteome</keyword>
<name>A0A7X3LGJ7_9BACL</name>
<evidence type="ECO:0000313" key="1">
    <source>
        <dbReference type="EMBL" id="MWV44826.1"/>
    </source>
</evidence>
<proteinExistence type="predicted"/>
<reference evidence="1 2" key="1">
    <citation type="submission" date="2019-12" db="EMBL/GenBank/DDBJ databases">
        <title>Paenibacillus sp. nov., an endophytic bacterium isolated from the stem of Dendrobium.</title>
        <authorList>
            <person name="Zhao R."/>
        </authorList>
    </citation>
    <scope>NUCLEOTIDE SEQUENCE [LARGE SCALE GENOMIC DNA]</scope>
    <source>
        <strain evidence="1 2">HJL G12</strain>
    </source>
</reference>
<gene>
    <name evidence="1" type="ORF">GRF59_14490</name>
</gene>
<dbReference type="AlphaFoldDB" id="A0A7X3LGJ7"/>
<dbReference type="EMBL" id="WUBI01000002">
    <property type="protein sequence ID" value="MWV44826.1"/>
    <property type="molecule type" value="Genomic_DNA"/>
</dbReference>
<comment type="caution">
    <text evidence="1">The sequence shown here is derived from an EMBL/GenBank/DDBJ whole genome shotgun (WGS) entry which is preliminary data.</text>
</comment>